<evidence type="ECO:0008006" key="4">
    <source>
        <dbReference type="Google" id="ProtNLM"/>
    </source>
</evidence>
<evidence type="ECO:0000313" key="2">
    <source>
        <dbReference type="EMBL" id="QDI92825.1"/>
    </source>
</evidence>
<dbReference type="InterPro" id="IPR025716">
    <property type="entry name" value="Post-transcriptional_regulator"/>
</dbReference>
<dbReference type="EMBL" id="CP035485">
    <property type="protein sequence ID" value="QDI92825.1"/>
    <property type="molecule type" value="Genomic_DNA"/>
</dbReference>
<evidence type="ECO:0000313" key="3">
    <source>
        <dbReference type="Proteomes" id="UP000319756"/>
    </source>
</evidence>
<dbReference type="OrthoDB" id="2990595at2"/>
<evidence type="ECO:0000256" key="1">
    <source>
        <dbReference type="SAM" id="MobiDB-lite"/>
    </source>
</evidence>
<feature type="region of interest" description="Disordered" evidence="1">
    <location>
        <begin position="99"/>
        <end position="118"/>
    </location>
</feature>
<sequence length="118" mass="13748">MENPQQFEVWKTDVKPILELKRDEFHLFGHEEATEEDIWKLGIGKLRKESQYTPFYRFANVLMRLSVTDYMNEKTINAYKGTEGWSKDTDDEMEGILDEVLGNEEADGRKGNRQPSSG</sequence>
<keyword evidence="3" id="KW-1185">Reference proteome</keyword>
<dbReference type="KEGG" id="sale:EPH95_17985"/>
<dbReference type="RefSeq" id="WP_142091321.1">
    <property type="nucleotide sequence ID" value="NZ_CP035485.1"/>
</dbReference>
<dbReference type="Proteomes" id="UP000319756">
    <property type="component" value="Chromosome"/>
</dbReference>
<dbReference type="Pfam" id="PF13797">
    <property type="entry name" value="Post_transc_reg"/>
    <property type="match status" value="1"/>
</dbReference>
<reference evidence="3" key="1">
    <citation type="submission" date="2019-01" db="EMBL/GenBank/DDBJ databases">
        <title>Genomic analysis of Salicibibacter sp. NKC3-5.</title>
        <authorList>
            <person name="Oh Y.J."/>
        </authorList>
    </citation>
    <scope>NUCLEOTIDE SEQUENCE [LARGE SCALE GENOMIC DNA]</scope>
    <source>
        <strain evidence="3">NKC3-5</strain>
    </source>
</reference>
<protein>
    <recommendedName>
        <fullName evidence="4">Competence protein ComN</fullName>
    </recommendedName>
</protein>
<organism evidence="2 3">
    <name type="scientific">Salicibibacter halophilus</name>
    <dbReference type="NCBI Taxonomy" id="2502791"/>
    <lineage>
        <taxon>Bacteria</taxon>
        <taxon>Bacillati</taxon>
        <taxon>Bacillota</taxon>
        <taxon>Bacilli</taxon>
        <taxon>Bacillales</taxon>
        <taxon>Bacillaceae</taxon>
        <taxon>Salicibibacter</taxon>
    </lineage>
</organism>
<proteinExistence type="predicted"/>
<dbReference type="AlphaFoldDB" id="A0A514LMP8"/>
<gene>
    <name evidence="2" type="ORF">EPH95_17985</name>
</gene>
<name>A0A514LMP8_9BACI</name>
<accession>A0A514LMP8</accession>